<accession>A3IIS7</accession>
<sequence length="37" mass="4234">MTFLSKLKLTVNYLCYSNVPQDGKLILEMFSTSTLAY</sequence>
<protein>
    <submittedName>
        <fullName evidence="1">Uncharacterized protein</fullName>
    </submittedName>
</protein>
<gene>
    <name evidence="1" type="ORF">CY0110_17977</name>
</gene>
<organism evidence="1 2">
    <name type="scientific">Crocosphaera chwakensis CCY0110</name>
    <dbReference type="NCBI Taxonomy" id="391612"/>
    <lineage>
        <taxon>Bacteria</taxon>
        <taxon>Bacillati</taxon>
        <taxon>Cyanobacteriota</taxon>
        <taxon>Cyanophyceae</taxon>
        <taxon>Oscillatoriophycideae</taxon>
        <taxon>Chroococcales</taxon>
        <taxon>Aphanothecaceae</taxon>
        <taxon>Crocosphaera</taxon>
        <taxon>Crocosphaera chwakensis</taxon>
    </lineage>
</organism>
<evidence type="ECO:0000313" key="1">
    <source>
        <dbReference type="EMBL" id="EAZ93709.1"/>
    </source>
</evidence>
<reference evidence="1 2" key="1">
    <citation type="submission" date="2007-03" db="EMBL/GenBank/DDBJ databases">
        <authorList>
            <person name="Stal L."/>
            <person name="Ferriera S."/>
            <person name="Johnson J."/>
            <person name="Kravitz S."/>
            <person name="Beeson K."/>
            <person name="Sutton G."/>
            <person name="Rogers Y.-H."/>
            <person name="Friedman R."/>
            <person name="Frazier M."/>
            <person name="Venter J.C."/>
        </authorList>
    </citation>
    <scope>NUCLEOTIDE SEQUENCE [LARGE SCALE GENOMIC DNA]</scope>
    <source>
        <strain evidence="1 2">CCY0110</strain>
    </source>
</reference>
<evidence type="ECO:0000313" key="2">
    <source>
        <dbReference type="Proteomes" id="UP000003781"/>
    </source>
</evidence>
<dbReference type="EMBL" id="AAXW01000002">
    <property type="protein sequence ID" value="EAZ93709.1"/>
    <property type="molecule type" value="Genomic_DNA"/>
</dbReference>
<proteinExistence type="predicted"/>
<comment type="caution">
    <text evidence="1">The sequence shown here is derived from an EMBL/GenBank/DDBJ whole genome shotgun (WGS) entry which is preliminary data.</text>
</comment>
<dbReference type="Proteomes" id="UP000003781">
    <property type="component" value="Unassembled WGS sequence"/>
</dbReference>
<dbReference type="AlphaFoldDB" id="A3IIS7"/>
<name>A3IIS7_9CHRO</name>
<keyword evidence="2" id="KW-1185">Reference proteome</keyword>